<evidence type="ECO:0000256" key="3">
    <source>
        <dbReference type="ARBA" id="ARBA00023295"/>
    </source>
</evidence>
<dbReference type="GO" id="GO:0004557">
    <property type="term" value="F:alpha-galactosidase activity"/>
    <property type="evidence" value="ECO:0007669"/>
    <property type="project" value="UniProtKB-EC"/>
</dbReference>
<dbReference type="Proteomes" id="UP000774804">
    <property type="component" value="Unassembled WGS sequence"/>
</dbReference>
<evidence type="ECO:0000256" key="2">
    <source>
        <dbReference type="ARBA" id="ARBA00022801"/>
    </source>
</evidence>
<evidence type="ECO:0000256" key="1">
    <source>
        <dbReference type="ARBA" id="ARBA00009743"/>
    </source>
</evidence>
<evidence type="ECO:0000256" key="4">
    <source>
        <dbReference type="RuleBase" id="RU361168"/>
    </source>
</evidence>
<keyword evidence="3 4" id="KW-0326">Glycosidase</keyword>
<dbReference type="PANTHER" id="PTHR11452">
    <property type="entry name" value="ALPHA-GALACTOSIDASE/ALPHA-N-ACETYLGALACTOSAMINIDASE"/>
    <property type="match status" value="1"/>
</dbReference>
<dbReference type="EC" id="3.2.1.22" evidence="4"/>
<evidence type="ECO:0000313" key="6">
    <source>
        <dbReference type="Proteomes" id="UP000774804"/>
    </source>
</evidence>
<organism evidence="5 6">
    <name type="scientific">Phytophthora cactorum</name>
    <dbReference type="NCBI Taxonomy" id="29920"/>
    <lineage>
        <taxon>Eukaryota</taxon>
        <taxon>Sar</taxon>
        <taxon>Stramenopiles</taxon>
        <taxon>Oomycota</taxon>
        <taxon>Peronosporomycetes</taxon>
        <taxon>Peronosporales</taxon>
        <taxon>Peronosporaceae</taxon>
        <taxon>Phytophthora</taxon>
    </lineage>
</organism>
<gene>
    <name evidence="5" type="ORF">PC115_g25454</name>
</gene>
<dbReference type="Pfam" id="PF16499">
    <property type="entry name" value="Melibiase_2"/>
    <property type="match status" value="1"/>
</dbReference>
<keyword evidence="2 4" id="KW-0378">Hydrolase</keyword>
<comment type="caution">
    <text evidence="5">The sequence shown here is derived from an EMBL/GenBank/DDBJ whole genome shotgun (WGS) entry which is preliminary data.</text>
</comment>
<reference evidence="5" key="1">
    <citation type="submission" date="2018-10" db="EMBL/GenBank/DDBJ databases">
        <title>Effector identification in a new, highly contiguous assembly of the strawberry crown rot pathogen Phytophthora cactorum.</title>
        <authorList>
            <person name="Armitage A.D."/>
            <person name="Nellist C.F."/>
            <person name="Bates H."/>
            <person name="Vickerstaff R.J."/>
            <person name="Harrison R.J."/>
        </authorList>
    </citation>
    <scope>NUCLEOTIDE SEQUENCE</scope>
    <source>
        <strain evidence="5">4032</strain>
    </source>
</reference>
<keyword evidence="4" id="KW-1015">Disulfide bond</keyword>
<accession>A0A8T0ZXB9</accession>
<evidence type="ECO:0000313" key="5">
    <source>
        <dbReference type="EMBL" id="KAG2867199.1"/>
    </source>
</evidence>
<protein>
    <recommendedName>
        <fullName evidence="4">Alpha-galactosidase</fullName>
        <ecNumber evidence="4">3.2.1.22</ecNumber>
    </recommendedName>
    <alternativeName>
        <fullName evidence="4">Melibiase</fullName>
    </alternativeName>
</protein>
<feature type="non-terminal residue" evidence="5">
    <location>
        <position position="132"/>
    </location>
</feature>
<sequence>MIAAAQFGIMGTTGNVAQAADKSLAQKPYMGWSSYSMQVYDGAGNWTSAESIKKQSDAMREKLQAHGYEYINIDAGWNGDEDEYGRPIPSSVLYPNGFQEVIDYVHNNGQKIGIYLIPGLSITAYNKNLEVY</sequence>
<name>A0A8T0ZXB9_9STRA</name>
<comment type="catalytic activity">
    <reaction evidence="4">
        <text>Hydrolysis of terminal, non-reducing alpha-D-galactose residues in alpha-D-galactosides, including galactose oligosaccharides, galactomannans and galactolipids.</text>
        <dbReference type="EC" id="3.2.1.22"/>
    </reaction>
</comment>
<dbReference type="PANTHER" id="PTHR11452:SF75">
    <property type="entry name" value="ALPHA-GALACTOSIDASE MEL1"/>
    <property type="match status" value="1"/>
</dbReference>
<dbReference type="PRINTS" id="PR00740">
    <property type="entry name" value="GLHYDRLASE27"/>
</dbReference>
<dbReference type="GO" id="GO:0005975">
    <property type="term" value="P:carbohydrate metabolic process"/>
    <property type="evidence" value="ECO:0007669"/>
    <property type="project" value="InterPro"/>
</dbReference>
<dbReference type="SUPFAM" id="SSF51445">
    <property type="entry name" value="(Trans)glycosidases"/>
    <property type="match status" value="1"/>
</dbReference>
<dbReference type="EMBL" id="RCMI01004921">
    <property type="protein sequence ID" value="KAG2867199.1"/>
    <property type="molecule type" value="Genomic_DNA"/>
</dbReference>
<comment type="similarity">
    <text evidence="1 4">Belongs to the glycosyl hydrolase 27 family.</text>
</comment>
<dbReference type="InterPro" id="IPR002241">
    <property type="entry name" value="Glyco_hydro_27"/>
</dbReference>
<dbReference type="AlphaFoldDB" id="A0A8T0ZXB9"/>
<dbReference type="InterPro" id="IPR017853">
    <property type="entry name" value="GH"/>
</dbReference>
<proteinExistence type="inferred from homology"/>
<dbReference type="Gene3D" id="3.20.20.70">
    <property type="entry name" value="Aldolase class I"/>
    <property type="match status" value="1"/>
</dbReference>
<dbReference type="InterPro" id="IPR013785">
    <property type="entry name" value="Aldolase_TIM"/>
</dbReference>